<name>A0A8J3SX96_9ACTN</name>
<feature type="compositionally biased region" description="Low complexity" evidence="2">
    <location>
        <begin position="1"/>
        <end position="15"/>
    </location>
</feature>
<dbReference type="PANTHER" id="PTHR46268">
    <property type="entry name" value="STRESS RESPONSE PROTEIN NHAX"/>
    <property type="match status" value="1"/>
</dbReference>
<organism evidence="4 5">
    <name type="scientific">Planobispora takensis</name>
    <dbReference type="NCBI Taxonomy" id="1367882"/>
    <lineage>
        <taxon>Bacteria</taxon>
        <taxon>Bacillati</taxon>
        <taxon>Actinomycetota</taxon>
        <taxon>Actinomycetes</taxon>
        <taxon>Streptosporangiales</taxon>
        <taxon>Streptosporangiaceae</taxon>
        <taxon>Planobispora</taxon>
    </lineage>
</organism>
<comment type="similarity">
    <text evidence="1">Belongs to the universal stress protein A family.</text>
</comment>
<dbReference type="Gene3D" id="3.40.50.620">
    <property type="entry name" value="HUPs"/>
    <property type="match status" value="1"/>
</dbReference>
<dbReference type="CDD" id="cd00293">
    <property type="entry name" value="USP-like"/>
    <property type="match status" value="1"/>
</dbReference>
<protein>
    <submittedName>
        <fullName evidence="4">Universal stress protein</fullName>
    </submittedName>
</protein>
<evidence type="ECO:0000313" key="5">
    <source>
        <dbReference type="Proteomes" id="UP000634476"/>
    </source>
</evidence>
<keyword evidence="5" id="KW-1185">Reference proteome</keyword>
<comment type="caution">
    <text evidence="4">The sequence shown here is derived from an EMBL/GenBank/DDBJ whole genome shotgun (WGS) entry which is preliminary data.</text>
</comment>
<dbReference type="EMBL" id="BOOK01000013">
    <property type="protein sequence ID" value="GII00015.1"/>
    <property type="molecule type" value="Genomic_DNA"/>
</dbReference>
<dbReference type="PANTHER" id="PTHR46268:SF6">
    <property type="entry name" value="UNIVERSAL STRESS PROTEIN UP12"/>
    <property type="match status" value="1"/>
</dbReference>
<evidence type="ECO:0000259" key="3">
    <source>
        <dbReference type="Pfam" id="PF00582"/>
    </source>
</evidence>
<proteinExistence type="inferred from homology"/>
<feature type="domain" description="UspA" evidence="3">
    <location>
        <begin position="28"/>
        <end position="171"/>
    </location>
</feature>
<evidence type="ECO:0000256" key="1">
    <source>
        <dbReference type="ARBA" id="ARBA00008791"/>
    </source>
</evidence>
<dbReference type="AlphaFoldDB" id="A0A8J3SX96"/>
<evidence type="ECO:0000313" key="4">
    <source>
        <dbReference type="EMBL" id="GII00015.1"/>
    </source>
</evidence>
<dbReference type="InterPro" id="IPR006015">
    <property type="entry name" value="Universal_stress_UspA"/>
</dbReference>
<feature type="region of interest" description="Disordered" evidence="2">
    <location>
        <begin position="1"/>
        <end position="24"/>
    </location>
</feature>
<dbReference type="SUPFAM" id="SSF52402">
    <property type="entry name" value="Adenine nucleotide alpha hydrolases-like"/>
    <property type="match status" value="1"/>
</dbReference>
<dbReference type="InterPro" id="IPR014729">
    <property type="entry name" value="Rossmann-like_a/b/a_fold"/>
</dbReference>
<dbReference type="Pfam" id="PF00582">
    <property type="entry name" value="Usp"/>
    <property type="match status" value="1"/>
</dbReference>
<gene>
    <name evidence="4" type="ORF">Pta02_20230</name>
</gene>
<dbReference type="InterPro" id="IPR006016">
    <property type="entry name" value="UspA"/>
</dbReference>
<evidence type="ECO:0000256" key="2">
    <source>
        <dbReference type="SAM" id="MobiDB-lite"/>
    </source>
</evidence>
<sequence>MPSVPAIPAARAARPGSDPSARHPMATYQNILVGTDGSPSSFRAVTAAASLASATDATLLLACAYLPMRERERAAAADALGELSYKVSGSTPADDALRAAREHAVAAGARKIELLAEEGDPVDALVSLAGRHGADLLVVGNRGLNSLAGRLLGSVPSAVSHRAGCDVLIVHTTSGR</sequence>
<reference evidence="4" key="1">
    <citation type="submission" date="2021-01" db="EMBL/GenBank/DDBJ databases">
        <title>Whole genome shotgun sequence of Planobispora takensis NBRC 109077.</title>
        <authorList>
            <person name="Komaki H."/>
            <person name="Tamura T."/>
        </authorList>
    </citation>
    <scope>NUCLEOTIDE SEQUENCE</scope>
    <source>
        <strain evidence="4">NBRC 109077</strain>
    </source>
</reference>
<dbReference type="PRINTS" id="PR01438">
    <property type="entry name" value="UNVRSLSTRESS"/>
</dbReference>
<dbReference type="Proteomes" id="UP000634476">
    <property type="component" value="Unassembled WGS sequence"/>
</dbReference>
<accession>A0A8J3SX96</accession>